<protein>
    <recommendedName>
        <fullName evidence="4">SH2 domain-containing protein</fullName>
    </recommendedName>
</protein>
<dbReference type="PANTHER" id="PTHR11243">
    <property type="entry name" value="GROWTH FACTOR RECEPTOR-BOUND PROTEIN"/>
    <property type="match status" value="1"/>
</dbReference>
<feature type="region of interest" description="Disordered" evidence="3">
    <location>
        <begin position="286"/>
        <end position="307"/>
    </location>
</feature>
<evidence type="ECO:0000313" key="6">
    <source>
        <dbReference type="Proteomes" id="UP001153712"/>
    </source>
</evidence>
<dbReference type="InterPro" id="IPR000980">
    <property type="entry name" value="SH2"/>
</dbReference>
<dbReference type="PRINTS" id="PR00401">
    <property type="entry name" value="SH2DOMAIN"/>
</dbReference>
<dbReference type="Proteomes" id="UP001153712">
    <property type="component" value="Chromosome 1"/>
</dbReference>
<dbReference type="PANTHER" id="PTHR11243:SF38">
    <property type="entry name" value="GROWTH FACTOR RECEPTOR-BOUND PROTEIN 14-LIKE ISOFORM X1"/>
    <property type="match status" value="1"/>
</dbReference>
<dbReference type="PROSITE" id="PS50001">
    <property type="entry name" value="SH2"/>
    <property type="match status" value="1"/>
</dbReference>
<evidence type="ECO:0000313" key="5">
    <source>
        <dbReference type="EMBL" id="CAG9854009.1"/>
    </source>
</evidence>
<evidence type="ECO:0000259" key="4">
    <source>
        <dbReference type="PROSITE" id="PS50001"/>
    </source>
</evidence>
<proteinExistence type="predicted"/>
<reference evidence="5" key="1">
    <citation type="submission" date="2022-01" db="EMBL/GenBank/DDBJ databases">
        <authorList>
            <person name="King R."/>
        </authorList>
    </citation>
    <scope>NUCLEOTIDE SEQUENCE</scope>
</reference>
<feature type="region of interest" description="Disordered" evidence="3">
    <location>
        <begin position="540"/>
        <end position="564"/>
    </location>
</feature>
<sequence>MGIQGPAYNLISSFLTTRSQCVEVNGVISETRKKSLQKVHLNARYLMFADDTVFIYSEKDQETLQSKINNDLETFSSWLCANKLLLNEEKTVYIQFNYKRRNHAQLQIVINNQEIKKVRQHKYLGLVVDEKLSWNEHIDNIFKKLGSLVAAVKLTEFLGDIALYEEQTIHTSMLYVSTIYRFWEYDIDAIIATYLNRLTARGALKNNVDFASPTGKAGERPAENRGSNRISCLSDGRISEDKRLGSEIEVFADIRRYHAYTTLNAKNQFRAPTEWGIVLRPTTVTSTGKTADNSDDDPSPSSSYTSSDQLRCLACDSERVRSCWVLAMRLAKYGKQLRENYRAFRNKQGDSVNSKDYNSYSVPNESVRSRVAMDFAGGVGRIVEDPQEATAIAVAEGYSWKRRWRGYTRGSSGLNQSQTAYVQSIDAGIHMTQPWFHSGLTRDKAAELVSKHGTVDGVFLVRDSRSNPGSYVITYKCGGKVIHAQVNPILDPLRDRPVFSIDNGVTKFYDLLQLVEFYQLNAGCLPTRLTHYVTFLLTEESSSEKSDSPNTSKKPASISSGSSN</sequence>
<dbReference type="InterPro" id="IPR036860">
    <property type="entry name" value="SH2_dom_sf"/>
</dbReference>
<evidence type="ECO:0000256" key="2">
    <source>
        <dbReference type="PROSITE-ProRule" id="PRU00191"/>
    </source>
</evidence>
<feature type="domain" description="SH2" evidence="4">
    <location>
        <begin position="435"/>
        <end position="533"/>
    </location>
</feature>
<dbReference type="InterPro" id="IPR011993">
    <property type="entry name" value="PH-like_dom_sf"/>
</dbReference>
<evidence type="ECO:0000256" key="1">
    <source>
        <dbReference type="ARBA" id="ARBA00022999"/>
    </source>
</evidence>
<dbReference type="InterPro" id="IPR039664">
    <property type="entry name" value="GRB/APBB1IP"/>
</dbReference>
<dbReference type="SUPFAM" id="SSF55550">
    <property type="entry name" value="SH2 domain"/>
    <property type="match status" value="1"/>
</dbReference>
<dbReference type="InterPro" id="IPR015042">
    <property type="entry name" value="BPS-dom"/>
</dbReference>
<dbReference type="SMART" id="SM00252">
    <property type="entry name" value="SH2"/>
    <property type="match status" value="1"/>
</dbReference>
<name>A0A9N9XJE8_PHYSR</name>
<dbReference type="Pfam" id="PF00017">
    <property type="entry name" value="SH2"/>
    <property type="match status" value="1"/>
</dbReference>
<dbReference type="Gene3D" id="2.30.29.30">
    <property type="entry name" value="Pleckstrin-homology domain (PH domain)/Phosphotyrosine-binding domain (PTB)"/>
    <property type="match status" value="1"/>
</dbReference>
<dbReference type="Gene3D" id="3.30.505.10">
    <property type="entry name" value="SH2 domain"/>
    <property type="match status" value="1"/>
</dbReference>
<dbReference type="Pfam" id="PF08947">
    <property type="entry name" value="BPS"/>
    <property type="match status" value="1"/>
</dbReference>
<feature type="compositionally biased region" description="Low complexity" evidence="3">
    <location>
        <begin position="552"/>
        <end position="564"/>
    </location>
</feature>
<dbReference type="AlphaFoldDB" id="A0A9N9XJE8"/>
<evidence type="ECO:0000256" key="3">
    <source>
        <dbReference type="SAM" id="MobiDB-lite"/>
    </source>
</evidence>
<organism evidence="5 6">
    <name type="scientific">Phyllotreta striolata</name>
    <name type="common">Striped flea beetle</name>
    <name type="synonym">Crioceris striolata</name>
    <dbReference type="NCBI Taxonomy" id="444603"/>
    <lineage>
        <taxon>Eukaryota</taxon>
        <taxon>Metazoa</taxon>
        <taxon>Ecdysozoa</taxon>
        <taxon>Arthropoda</taxon>
        <taxon>Hexapoda</taxon>
        <taxon>Insecta</taxon>
        <taxon>Pterygota</taxon>
        <taxon>Neoptera</taxon>
        <taxon>Endopterygota</taxon>
        <taxon>Coleoptera</taxon>
        <taxon>Polyphaga</taxon>
        <taxon>Cucujiformia</taxon>
        <taxon>Chrysomeloidea</taxon>
        <taxon>Chrysomelidae</taxon>
        <taxon>Galerucinae</taxon>
        <taxon>Alticini</taxon>
        <taxon>Phyllotreta</taxon>
    </lineage>
</organism>
<gene>
    <name evidence="5" type="ORF">PHYEVI_LOCUS476</name>
</gene>
<keyword evidence="1 2" id="KW-0727">SH2 domain</keyword>
<keyword evidence="6" id="KW-1185">Reference proteome</keyword>
<dbReference type="EMBL" id="OU900094">
    <property type="protein sequence ID" value="CAG9854009.1"/>
    <property type="molecule type" value="Genomic_DNA"/>
</dbReference>
<dbReference type="OrthoDB" id="8815311at2759"/>
<accession>A0A9N9XJE8</accession>